<feature type="region of interest" description="Disordered" evidence="1">
    <location>
        <begin position="1184"/>
        <end position="1205"/>
    </location>
</feature>
<dbReference type="EMBL" id="JH432001">
    <property type="status" value="NOT_ANNOTATED_CDS"/>
    <property type="molecule type" value="Genomic_DNA"/>
</dbReference>
<accession>T1JAJ6</accession>
<feature type="region of interest" description="Disordered" evidence="1">
    <location>
        <begin position="695"/>
        <end position="723"/>
    </location>
</feature>
<feature type="compositionally biased region" description="Low complexity" evidence="1">
    <location>
        <begin position="520"/>
        <end position="537"/>
    </location>
</feature>
<proteinExistence type="predicted"/>
<dbReference type="Pfam" id="PF09469">
    <property type="entry name" value="Cobl"/>
    <property type="match status" value="1"/>
</dbReference>
<organism evidence="4 5">
    <name type="scientific">Strigamia maritima</name>
    <name type="common">European centipede</name>
    <name type="synonym">Geophilus maritimus</name>
    <dbReference type="NCBI Taxonomy" id="126957"/>
    <lineage>
        <taxon>Eukaryota</taxon>
        <taxon>Metazoa</taxon>
        <taxon>Ecdysozoa</taxon>
        <taxon>Arthropoda</taxon>
        <taxon>Myriapoda</taxon>
        <taxon>Chilopoda</taxon>
        <taxon>Pleurostigmophora</taxon>
        <taxon>Geophilomorpha</taxon>
        <taxon>Linotaeniidae</taxon>
        <taxon>Strigamia</taxon>
    </lineage>
</organism>
<dbReference type="Proteomes" id="UP000014500">
    <property type="component" value="Unassembled WGS sequence"/>
</dbReference>
<feature type="region of interest" description="Disordered" evidence="1">
    <location>
        <begin position="922"/>
        <end position="943"/>
    </location>
</feature>
<feature type="compositionally biased region" description="Low complexity" evidence="1">
    <location>
        <begin position="928"/>
        <end position="941"/>
    </location>
</feature>
<evidence type="ECO:0008006" key="6">
    <source>
        <dbReference type="Google" id="ProtNLM"/>
    </source>
</evidence>
<evidence type="ECO:0000313" key="5">
    <source>
        <dbReference type="Proteomes" id="UP000014500"/>
    </source>
</evidence>
<dbReference type="EnsemblMetazoa" id="SMAR010765-RA">
    <property type="protein sequence ID" value="SMAR010765-PA"/>
    <property type="gene ID" value="SMAR010765"/>
</dbReference>
<evidence type="ECO:0000259" key="3">
    <source>
        <dbReference type="PROSITE" id="PS51082"/>
    </source>
</evidence>
<dbReference type="PROSITE" id="PS51082">
    <property type="entry name" value="WH2"/>
    <property type="match status" value="1"/>
</dbReference>
<dbReference type="SUPFAM" id="SSF54236">
    <property type="entry name" value="Ubiquitin-like"/>
    <property type="match status" value="1"/>
</dbReference>
<dbReference type="InterPro" id="IPR003124">
    <property type="entry name" value="WH2_dom"/>
</dbReference>
<reference evidence="5" key="1">
    <citation type="submission" date="2011-05" db="EMBL/GenBank/DDBJ databases">
        <authorList>
            <person name="Richards S.R."/>
            <person name="Qu J."/>
            <person name="Jiang H."/>
            <person name="Jhangiani S.N."/>
            <person name="Agravi P."/>
            <person name="Goodspeed R."/>
            <person name="Gross S."/>
            <person name="Mandapat C."/>
            <person name="Jackson L."/>
            <person name="Mathew T."/>
            <person name="Pu L."/>
            <person name="Thornton R."/>
            <person name="Saada N."/>
            <person name="Wilczek-Boney K.B."/>
            <person name="Lee S."/>
            <person name="Kovar C."/>
            <person name="Wu Y."/>
            <person name="Scherer S.E."/>
            <person name="Worley K.C."/>
            <person name="Muzny D.M."/>
            <person name="Gibbs R."/>
        </authorList>
    </citation>
    <scope>NUCLEOTIDE SEQUENCE</scope>
    <source>
        <strain evidence="5">Brora</strain>
    </source>
</reference>
<feature type="compositionally biased region" description="Pro residues" evidence="1">
    <location>
        <begin position="415"/>
        <end position="428"/>
    </location>
</feature>
<dbReference type="InterPro" id="IPR039895">
    <property type="entry name" value="COBL-like"/>
</dbReference>
<dbReference type="STRING" id="126957.T1JAJ6"/>
<dbReference type="Gene3D" id="3.10.20.90">
    <property type="entry name" value="Phosphatidylinositol 3-kinase Catalytic Subunit, Chain A, domain 1"/>
    <property type="match status" value="1"/>
</dbReference>
<dbReference type="GO" id="GO:0003785">
    <property type="term" value="F:actin monomer binding"/>
    <property type="evidence" value="ECO:0007669"/>
    <property type="project" value="InterPro"/>
</dbReference>
<feature type="compositionally biased region" description="Basic and acidic residues" evidence="1">
    <location>
        <begin position="467"/>
        <end position="476"/>
    </location>
</feature>
<dbReference type="PROSITE" id="PS50898">
    <property type="entry name" value="RBD"/>
    <property type="match status" value="1"/>
</dbReference>
<feature type="domain" description="WH2" evidence="3">
    <location>
        <begin position="1202"/>
        <end position="1222"/>
    </location>
</feature>
<dbReference type="HOGENOM" id="CLU_267092_0_0_1"/>
<dbReference type="PANTHER" id="PTHR21557:SF2">
    <property type="entry name" value="CORDON-BLEU PROTEIN-LIKE 1"/>
    <property type="match status" value="1"/>
</dbReference>
<name>T1JAJ6_STRMM</name>
<dbReference type="InterPro" id="IPR019025">
    <property type="entry name" value="Cordon-bleu_ubiquitin_domain"/>
</dbReference>
<dbReference type="PANTHER" id="PTHR21557">
    <property type="entry name" value="CORDON-BLEU"/>
    <property type="match status" value="1"/>
</dbReference>
<feature type="region of interest" description="Disordered" evidence="1">
    <location>
        <begin position="502"/>
        <end position="543"/>
    </location>
</feature>
<evidence type="ECO:0000259" key="2">
    <source>
        <dbReference type="PROSITE" id="PS50898"/>
    </source>
</evidence>
<feature type="domain" description="RBD" evidence="2">
    <location>
        <begin position="129"/>
        <end position="200"/>
    </location>
</feature>
<feature type="region of interest" description="Disordered" evidence="1">
    <location>
        <begin position="234"/>
        <end position="476"/>
    </location>
</feature>
<protein>
    <recommendedName>
        <fullName evidence="6">WH2 domain-containing protein</fullName>
    </recommendedName>
</protein>
<dbReference type="InterPro" id="IPR003116">
    <property type="entry name" value="RBD_dom"/>
</dbReference>
<evidence type="ECO:0000313" key="4">
    <source>
        <dbReference type="EnsemblMetazoa" id="SMAR010765-PA"/>
    </source>
</evidence>
<evidence type="ECO:0000256" key="1">
    <source>
        <dbReference type="SAM" id="MobiDB-lite"/>
    </source>
</evidence>
<reference evidence="4" key="2">
    <citation type="submission" date="2015-02" db="UniProtKB">
        <authorList>
            <consortium name="EnsemblMetazoa"/>
        </authorList>
    </citation>
    <scope>IDENTIFICATION</scope>
</reference>
<sequence length="1237" mass="137936">MNKSSSVTLPKAVAPAQERKPLAPLPPQQRNGGYSNEDFSDTASGDSSLEGNIQLKVLLPDGTNVFMAVERRYASDGLIDPRCNGAQIDCKASTPIGSLNTSCIHLVPKRNDVPSKKMPKQAQPFEQTFRLQVHLPRQQLVVVRVSPHARLADIFSMVCQQKELDPSRYLLQHPTSSEVQLDPNRCLADYNLTEINVVSKRASLAIPSRQSANVEFHREELEEKKPKQIFGLMFRRSKSSVGDSSSDEYNSRGCSPTTETDHHHRPESGNTTETTKKVVKKRAAPLPPSTKPKSHGDRPPPPPPLHKTTKSYQNEQSHSRHSSDSSGYHESSVLGDECPEIETTRSASNLSSTASTSNTSIVSGIKKRKAPLPPITKKVVNEETTTQPQPQPQPRLSKLEIATEETTIEEFSTFSPPPFDSPPSPLEIPSPDTRLEEIPNEMPPSDDKVFDDISEEPEPVPEPTLETECHDPSSHEHPILACDEIDQSSFGFDIPDISVDKYREEETSGSCSRSDTHTTDSAVADLDLDASGSSSWSPIPEMKPTFPKEIISVSAVVHYEEKREIAEVDESGGNDDVLKVADEEYAELNGKYDWFSSSQTITDSNHDDWIKSSSDDEQDTLEALSSPSSYYSIEDVAASFEQVIADAELALKKDLEEKVAEEKPKVVMGEEKPKFFRRMRPLVNFSIDTYKSRNDDPSTTLGYSESFAEPKPKQEVEVETEAPAKRVIRSSSLHEKNIAQNIQFKMVPYDNMARQNSQVDEPETKTNLATKSKSLVNLLDNDTLELKKSNSEQRVNSVDDQTDSPEYLKLQQQQQQLIYWQQQLMSNQALLKQHIVPENMVKLAPEVVDLLQNNLQKQISSSTNDLDEVENDYNVPLRKSETAKRIDEQHRAKSCVDLSPVQPFSQFKTGGIGIGKVSTNTADSGKVSTNTTESKTSTYTTGNVKKSTKSTLFRVESMKNEEKVEKVDKIEFETKKESVLPSIKGRISLFLGKKNESDESESPHLKNEEKKFNTSFERGLLARKPIKMSNFSNAANNKEAEVQSHSKFRRQRIMPNYLDNKESGAPIEECPEKSKPACNGHVVKDYSSKPESKPIEVTQVRKPRLSRPMVFTYFGDSVNGNEPNRKEENQSAINKTANNQSAITKVATSEVLALPSLPSPVLHSVVEKSDIKSAKNPPLVLKKPLQSKGSNGANRFATAPNPRDTLMDSIRSFGGRNKLRQVPRSETYWHSWHGEVA</sequence>
<feature type="compositionally biased region" description="Low complexity" evidence="1">
    <location>
        <begin position="344"/>
        <end position="360"/>
    </location>
</feature>
<dbReference type="eggNOG" id="KOG3751">
    <property type="taxonomic scope" value="Eukaryota"/>
</dbReference>
<dbReference type="AlphaFoldDB" id="T1JAJ6"/>
<keyword evidence="5" id="KW-1185">Reference proteome</keyword>
<feature type="region of interest" description="Disordered" evidence="1">
    <location>
        <begin position="1"/>
        <end position="47"/>
    </location>
</feature>
<feature type="compositionally biased region" description="Low complexity" evidence="1">
    <location>
        <begin position="239"/>
        <end position="248"/>
    </location>
</feature>
<dbReference type="GO" id="GO:0007165">
    <property type="term" value="P:signal transduction"/>
    <property type="evidence" value="ECO:0007669"/>
    <property type="project" value="InterPro"/>
</dbReference>
<dbReference type="InterPro" id="IPR029071">
    <property type="entry name" value="Ubiquitin-like_domsf"/>
</dbReference>